<dbReference type="Ensembl" id="ENSCSAVT00000004164.1">
    <property type="protein sequence ID" value="ENSCSAVP00000004102.1"/>
    <property type="gene ID" value="ENSCSAVG00000002416.1"/>
</dbReference>
<dbReference type="Gene3D" id="1.10.510.10">
    <property type="entry name" value="Transferase(Phosphotransferase) domain 1"/>
    <property type="match status" value="1"/>
</dbReference>
<reference evidence="10" key="3">
    <citation type="submission" date="2025-09" db="UniProtKB">
        <authorList>
            <consortium name="Ensembl"/>
        </authorList>
    </citation>
    <scope>IDENTIFICATION</scope>
</reference>
<feature type="domain" description="Protein kinase" evidence="9">
    <location>
        <begin position="9"/>
        <end position="301"/>
    </location>
</feature>
<dbReference type="FunFam" id="1.10.510.10:FF:000624">
    <property type="entry name" value="Mitogen-activated protein kinase"/>
    <property type="match status" value="1"/>
</dbReference>
<dbReference type="InterPro" id="IPR017441">
    <property type="entry name" value="Protein_kinase_ATP_BS"/>
</dbReference>
<keyword evidence="11" id="KW-1185">Reference proteome</keyword>
<dbReference type="STRING" id="51511.ENSCSAVP00000004102"/>
<evidence type="ECO:0000256" key="1">
    <source>
        <dbReference type="ARBA" id="ARBA00006485"/>
    </source>
</evidence>
<evidence type="ECO:0000256" key="2">
    <source>
        <dbReference type="ARBA" id="ARBA00022527"/>
    </source>
</evidence>
<dbReference type="GO" id="GO:0005829">
    <property type="term" value="C:cytosol"/>
    <property type="evidence" value="ECO:0007669"/>
    <property type="project" value="TreeGrafter"/>
</dbReference>
<dbReference type="PROSITE" id="PS00107">
    <property type="entry name" value="PROTEIN_KINASE_ATP"/>
    <property type="match status" value="1"/>
</dbReference>
<evidence type="ECO:0000256" key="5">
    <source>
        <dbReference type="ARBA" id="ARBA00022777"/>
    </source>
</evidence>
<dbReference type="Proteomes" id="UP000007875">
    <property type="component" value="Unassembled WGS sequence"/>
</dbReference>
<reference evidence="11" key="1">
    <citation type="submission" date="2003-08" db="EMBL/GenBank/DDBJ databases">
        <authorList>
            <person name="Birren B."/>
            <person name="Nusbaum C."/>
            <person name="Abebe A."/>
            <person name="Abouelleil A."/>
            <person name="Adekoya E."/>
            <person name="Ait-zahra M."/>
            <person name="Allen N."/>
            <person name="Allen T."/>
            <person name="An P."/>
            <person name="Anderson M."/>
            <person name="Anderson S."/>
            <person name="Arachchi H."/>
            <person name="Armbruster J."/>
            <person name="Bachantsang P."/>
            <person name="Baldwin J."/>
            <person name="Barry A."/>
            <person name="Bayul T."/>
            <person name="Blitshsteyn B."/>
            <person name="Bloom T."/>
            <person name="Blye J."/>
            <person name="Boguslavskiy L."/>
            <person name="Borowsky M."/>
            <person name="Boukhgalter B."/>
            <person name="Brunache A."/>
            <person name="Butler J."/>
            <person name="Calixte N."/>
            <person name="Calvo S."/>
            <person name="Camarata J."/>
            <person name="Campo K."/>
            <person name="Chang J."/>
            <person name="Cheshatsang Y."/>
            <person name="Citroen M."/>
            <person name="Collymore A."/>
            <person name="Considine T."/>
            <person name="Cook A."/>
            <person name="Cooke P."/>
            <person name="Corum B."/>
            <person name="Cuomo C."/>
            <person name="David R."/>
            <person name="Dawoe T."/>
            <person name="Degray S."/>
            <person name="Dodge S."/>
            <person name="Dooley K."/>
            <person name="Dorje P."/>
            <person name="Dorjee K."/>
            <person name="Dorris L."/>
            <person name="Duffey N."/>
            <person name="Dupes A."/>
            <person name="Elkins T."/>
            <person name="Engels R."/>
            <person name="Erickson J."/>
            <person name="Farina A."/>
            <person name="Faro S."/>
            <person name="Ferreira P."/>
            <person name="Fischer H."/>
            <person name="Fitzgerald M."/>
            <person name="Foley K."/>
            <person name="Gage D."/>
            <person name="Galagan J."/>
            <person name="Gearin G."/>
            <person name="Gnerre S."/>
            <person name="Gnirke A."/>
            <person name="Goyette A."/>
            <person name="Graham J."/>
            <person name="Grandbois E."/>
            <person name="Gyaltsen K."/>
            <person name="Hafez N."/>
            <person name="Hagopian D."/>
            <person name="Hagos B."/>
            <person name="Hall J."/>
            <person name="Hatcher B."/>
            <person name="Heller A."/>
            <person name="Higgins H."/>
            <person name="Honan T."/>
            <person name="Horn A."/>
            <person name="Houde N."/>
            <person name="Hughes L."/>
            <person name="Hulme W."/>
            <person name="Husby E."/>
            <person name="Iliev I."/>
            <person name="Jaffe D."/>
            <person name="Jones C."/>
            <person name="Kamal M."/>
            <person name="Kamat A."/>
            <person name="Kamvysselis M."/>
            <person name="Karlsson E."/>
            <person name="Kells C."/>
            <person name="Kieu A."/>
            <person name="Kisner P."/>
            <person name="Kodira C."/>
            <person name="Kulbokas E."/>
            <person name="Labutti K."/>
            <person name="Lama D."/>
            <person name="Landers T."/>
            <person name="Leger J."/>
            <person name="Levine S."/>
            <person name="Lewis D."/>
            <person name="Lewis T."/>
            <person name="Lindblad-toh K."/>
            <person name="Liu X."/>
            <person name="Lokyitsang T."/>
            <person name="Lokyitsang Y."/>
            <person name="Lucien O."/>
            <person name="Lui A."/>
            <person name="Ma L.J."/>
            <person name="Mabbitt R."/>
            <person name="Macdonald J."/>
            <person name="Maclean C."/>
            <person name="Major J."/>
            <person name="Manning J."/>
            <person name="Marabella R."/>
            <person name="Maru K."/>
            <person name="Matthews C."/>
            <person name="Mauceli E."/>
            <person name="Mccarthy M."/>
            <person name="Mcdonough S."/>
            <person name="Mcghee T."/>
            <person name="Meldrim J."/>
            <person name="Meneus L."/>
            <person name="Mesirov J."/>
            <person name="Mihalev A."/>
            <person name="Mihova T."/>
            <person name="Mikkelsen T."/>
            <person name="Mlenga V."/>
            <person name="Moru K."/>
            <person name="Mozes J."/>
            <person name="Mulrain L."/>
            <person name="Munson G."/>
            <person name="Naylor J."/>
            <person name="Newes C."/>
            <person name="Nguyen C."/>
            <person name="Nguyen N."/>
            <person name="Nguyen T."/>
            <person name="Nicol R."/>
            <person name="Nielsen C."/>
            <person name="Nizzari M."/>
            <person name="Norbu C."/>
            <person name="Norbu N."/>
            <person name="O'donnell P."/>
            <person name="Okoawo O."/>
            <person name="O'leary S."/>
            <person name="Omotosho B."/>
            <person name="O'neill K."/>
            <person name="Osman S."/>
            <person name="Parker S."/>
            <person name="Perrin D."/>
            <person name="Phunkhang P."/>
            <person name="Piqani B."/>
            <person name="Purcell S."/>
            <person name="Rachupka T."/>
            <person name="Ramasamy U."/>
            <person name="Rameau R."/>
            <person name="Ray V."/>
            <person name="Raymond C."/>
            <person name="Retta R."/>
            <person name="Richardson S."/>
            <person name="Rise C."/>
            <person name="Rodriguez J."/>
            <person name="Rogers J."/>
            <person name="Rogov P."/>
            <person name="Rutman M."/>
            <person name="Schupbach R."/>
            <person name="Seaman C."/>
            <person name="Settipalli S."/>
            <person name="Sharpe T."/>
            <person name="Sheridan J."/>
            <person name="Sherpa N."/>
            <person name="Shi J."/>
            <person name="Smirnov S."/>
            <person name="Smith C."/>
            <person name="Sougnez C."/>
            <person name="Spencer B."/>
            <person name="Stalker J."/>
            <person name="Stange-thomann N."/>
            <person name="Stavropoulos S."/>
            <person name="Stetson K."/>
            <person name="Stone C."/>
            <person name="Stone S."/>
            <person name="Stubbs M."/>
            <person name="Talamas J."/>
            <person name="Tchuinga P."/>
            <person name="Tenzing P."/>
            <person name="Tesfaye S."/>
            <person name="Theodore J."/>
            <person name="Thoulutsang Y."/>
            <person name="Topham K."/>
            <person name="Towey S."/>
            <person name="Tsamla T."/>
            <person name="Tsomo N."/>
            <person name="Vallee D."/>
            <person name="Vassiliev H."/>
            <person name="Venkataraman V."/>
            <person name="Vinson J."/>
            <person name="Vo A."/>
            <person name="Wade C."/>
            <person name="Wang S."/>
            <person name="Wangchuk T."/>
            <person name="Wangdi T."/>
            <person name="Whittaker C."/>
            <person name="Wilkinson J."/>
            <person name="Wu Y."/>
            <person name="Wyman D."/>
            <person name="Yadav S."/>
            <person name="Yang S."/>
            <person name="Yang X."/>
            <person name="Yeager S."/>
            <person name="Yee E."/>
            <person name="Young G."/>
            <person name="Zainoun J."/>
            <person name="Zembeck L."/>
            <person name="Zimmer A."/>
            <person name="Zody M."/>
            <person name="Lander E."/>
        </authorList>
    </citation>
    <scope>NUCLEOTIDE SEQUENCE [LARGE SCALE GENOMIC DNA]</scope>
</reference>
<evidence type="ECO:0000256" key="3">
    <source>
        <dbReference type="ARBA" id="ARBA00022679"/>
    </source>
</evidence>
<dbReference type="GO" id="GO:0005524">
    <property type="term" value="F:ATP binding"/>
    <property type="evidence" value="ECO:0007669"/>
    <property type="project" value="UniProtKB-UniRule"/>
</dbReference>
<keyword evidence="2 8" id="KW-0723">Serine/threonine-protein kinase</keyword>
<dbReference type="GeneTree" id="ENSGT00940000170328"/>
<protein>
    <recommendedName>
        <fullName evidence="9">Protein kinase domain-containing protein</fullName>
    </recommendedName>
</protein>
<name>H2YFK4_CIOSA</name>
<proteinExistence type="inferred from homology"/>
<keyword evidence="4 7" id="KW-0547">Nucleotide-binding</keyword>
<dbReference type="SUPFAM" id="SSF56112">
    <property type="entry name" value="Protein kinase-like (PK-like)"/>
    <property type="match status" value="1"/>
</dbReference>
<dbReference type="InterPro" id="IPR000719">
    <property type="entry name" value="Prot_kinase_dom"/>
</dbReference>
<dbReference type="GO" id="GO:0005634">
    <property type="term" value="C:nucleus"/>
    <property type="evidence" value="ECO:0007669"/>
    <property type="project" value="TreeGrafter"/>
</dbReference>
<evidence type="ECO:0000313" key="10">
    <source>
        <dbReference type="Ensembl" id="ENSCSAVP00000004102.1"/>
    </source>
</evidence>
<organism evidence="10 11">
    <name type="scientific">Ciona savignyi</name>
    <name type="common">Pacific transparent sea squirt</name>
    <dbReference type="NCBI Taxonomy" id="51511"/>
    <lineage>
        <taxon>Eukaryota</taxon>
        <taxon>Metazoa</taxon>
        <taxon>Chordata</taxon>
        <taxon>Tunicata</taxon>
        <taxon>Ascidiacea</taxon>
        <taxon>Phlebobranchia</taxon>
        <taxon>Cionidae</taxon>
        <taxon>Ciona</taxon>
    </lineage>
</organism>
<dbReference type="InterPro" id="IPR008271">
    <property type="entry name" value="Ser/Thr_kinase_AS"/>
</dbReference>
<feature type="binding site" evidence="7">
    <location>
        <position position="42"/>
    </location>
    <ligand>
        <name>ATP</name>
        <dbReference type="ChEBI" id="CHEBI:30616"/>
    </ligand>
</feature>
<reference evidence="10" key="2">
    <citation type="submission" date="2025-08" db="UniProtKB">
        <authorList>
            <consortium name="Ensembl"/>
        </authorList>
    </citation>
    <scope>IDENTIFICATION</scope>
</reference>
<dbReference type="OMA" id="SCYAGVY"/>
<dbReference type="AlphaFoldDB" id="H2YFK4"/>
<evidence type="ECO:0000259" key="9">
    <source>
        <dbReference type="PROSITE" id="PS50011"/>
    </source>
</evidence>
<dbReference type="PROSITE" id="PS00108">
    <property type="entry name" value="PROTEIN_KINASE_ST"/>
    <property type="match status" value="1"/>
</dbReference>
<keyword evidence="5" id="KW-0418">Kinase</keyword>
<evidence type="ECO:0000313" key="11">
    <source>
        <dbReference type="Proteomes" id="UP000007875"/>
    </source>
</evidence>
<dbReference type="eggNOG" id="KOG0594">
    <property type="taxonomic scope" value="Eukaryota"/>
</dbReference>
<keyword evidence="3" id="KW-0808">Transferase</keyword>
<dbReference type="InterPro" id="IPR050108">
    <property type="entry name" value="CDK"/>
</dbReference>
<evidence type="ECO:0000256" key="4">
    <source>
        <dbReference type="ARBA" id="ARBA00022741"/>
    </source>
</evidence>
<comment type="similarity">
    <text evidence="1">Belongs to the protein kinase superfamily. CMGC Ser/Thr protein kinase family. CDC2/CDKX subfamily.</text>
</comment>
<evidence type="ECO:0000256" key="6">
    <source>
        <dbReference type="ARBA" id="ARBA00022840"/>
    </source>
</evidence>
<dbReference type="PANTHER" id="PTHR24056:SF189">
    <property type="entry name" value="PROTEIN KINASE DOMAIN-CONTAINING PROTEIN"/>
    <property type="match status" value="1"/>
</dbReference>
<dbReference type="PROSITE" id="PS50011">
    <property type="entry name" value="PROTEIN_KINASE_DOM"/>
    <property type="match status" value="1"/>
</dbReference>
<dbReference type="InterPro" id="IPR011009">
    <property type="entry name" value="Kinase-like_dom_sf"/>
</dbReference>
<dbReference type="GO" id="GO:0004693">
    <property type="term" value="F:cyclin-dependent protein serine/threonine kinase activity"/>
    <property type="evidence" value="ECO:0007669"/>
    <property type="project" value="TreeGrafter"/>
</dbReference>
<dbReference type="PANTHER" id="PTHR24056">
    <property type="entry name" value="CELL DIVISION PROTEIN KINASE"/>
    <property type="match status" value="1"/>
</dbReference>
<dbReference type="Gene3D" id="3.30.200.20">
    <property type="entry name" value="Phosphorylase Kinase, domain 1"/>
    <property type="match status" value="1"/>
</dbReference>
<keyword evidence="6 7" id="KW-0067">ATP-binding</keyword>
<sequence length="334" mass="37348">SPYGKLGSYKKLEVLGEGSYATVYKGQSKLVFLHTGQLVALKEISLNADEGAPFTAIREASLLKTLKHSNIITLHDIIHATTTLTLVFEFMTTDLSTYMEWHGSSGIHPSNAVLFTFQLLRGLKYCHDRRILHRDLKPQNVLLSELGELKLADFGLARAKSIPTNTYSNEVVTLWYRPPDVLLGSRNYTTSLDMWGVGCIFLEMLTGVPVFPGNSDASDQLTKIFKVLGTPSPSSWKMLPSLPCYPDLLRSFTPAHSRVNFVETFTKISRIEFGVEFALDLLQYEPNDRLSGEEAMHHPIFHLYPDTIHHLAHQTSILSCPGVKLVKEETTPAT</sequence>
<dbReference type="HOGENOM" id="CLU_000288_181_6_1"/>
<dbReference type="InParanoid" id="H2YFK4"/>
<dbReference type="GO" id="GO:0030332">
    <property type="term" value="F:cyclin binding"/>
    <property type="evidence" value="ECO:0007669"/>
    <property type="project" value="TreeGrafter"/>
</dbReference>
<dbReference type="SMART" id="SM00220">
    <property type="entry name" value="S_TKc"/>
    <property type="match status" value="1"/>
</dbReference>
<dbReference type="Pfam" id="PF00069">
    <property type="entry name" value="Pkinase"/>
    <property type="match status" value="1"/>
</dbReference>
<evidence type="ECO:0000256" key="7">
    <source>
        <dbReference type="PROSITE-ProRule" id="PRU10141"/>
    </source>
</evidence>
<accession>H2YFK4</accession>
<evidence type="ECO:0000256" key="8">
    <source>
        <dbReference type="RuleBase" id="RU000304"/>
    </source>
</evidence>